<dbReference type="OrthoDB" id="9814270at2"/>
<organism evidence="18 20">
    <name type="scientific">Ralstonia insidiosa</name>
    <dbReference type="NCBI Taxonomy" id="190721"/>
    <lineage>
        <taxon>Bacteria</taxon>
        <taxon>Pseudomonadati</taxon>
        <taxon>Pseudomonadota</taxon>
        <taxon>Betaproteobacteria</taxon>
        <taxon>Burkholderiales</taxon>
        <taxon>Burkholderiaceae</taxon>
        <taxon>Ralstonia</taxon>
    </lineage>
</organism>
<evidence type="ECO:0000256" key="12">
    <source>
        <dbReference type="ARBA" id="ARBA00022967"/>
    </source>
</evidence>
<dbReference type="SFLD" id="SFLDG00002">
    <property type="entry name" value="C1.7:_P-type_atpase_like"/>
    <property type="match status" value="1"/>
</dbReference>
<comment type="function">
    <text evidence="16">Part of the high-affinity ATP-driven potassium transport (or Kdp) system, which catalyzes the hydrolysis of ATP coupled with the electrogenic transport of potassium into the cytoplasm. This subunit is responsible for energy coupling to the transport system and for the release of the potassium ions to the cytoplasm.</text>
</comment>
<dbReference type="InterPro" id="IPR006391">
    <property type="entry name" value="P-type_ATPase_bsu_IA"/>
</dbReference>
<dbReference type="InterPro" id="IPR023299">
    <property type="entry name" value="ATPase_P-typ_cyto_dom_N"/>
</dbReference>
<evidence type="ECO:0000256" key="14">
    <source>
        <dbReference type="ARBA" id="ARBA00023065"/>
    </source>
</evidence>
<dbReference type="GO" id="GO:0016887">
    <property type="term" value="F:ATP hydrolysis activity"/>
    <property type="evidence" value="ECO:0007669"/>
    <property type="project" value="InterPro"/>
</dbReference>
<dbReference type="InterPro" id="IPR036412">
    <property type="entry name" value="HAD-like_sf"/>
</dbReference>
<keyword evidence="11 16" id="KW-0630">Potassium</keyword>
<keyword evidence="14 16" id="KW-0406">Ion transport</keyword>
<evidence type="ECO:0000256" key="7">
    <source>
        <dbReference type="ARBA" id="ARBA00022723"/>
    </source>
</evidence>
<feature type="domain" description="P-type ATPase A" evidence="17">
    <location>
        <begin position="145"/>
        <end position="247"/>
    </location>
</feature>
<feature type="binding site" evidence="16">
    <location>
        <position position="446"/>
    </location>
    <ligand>
        <name>ATP</name>
        <dbReference type="ChEBI" id="CHEBI:30616"/>
    </ligand>
</feature>
<dbReference type="STRING" id="190721.ACS15_3713"/>
<keyword evidence="9 16" id="KW-0067">ATP-binding</keyword>
<keyword evidence="13 16" id="KW-1133">Transmembrane helix</keyword>
<evidence type="ECO:0000256" key="9">
    <source>
        <dbReference type="ARBA" id="ARBA00022840"/>
    </source>
</evidence>
<keyword evidence="4 16" id="KW-0633">Potassium transport</keyword>
<dbReference type="SUPFAM" id="SSF81653">
    <property type="entry name" value="Calcium ATPase, transduction domain A"/>
    <property type="match status" value="1"/>
</dbReference>
<dbReference type="NCBIfam" id="TIGR01497">
    <property type="entry name" value="kdpB"/>
    <property type="match status" value="1"/>
</dbReference>
<dbReference type="SUPFAM" id="SSF81660">
    <property type="entry name" value="Metal cation-transporting ATPase, ATP-binding domain N"/>
    <property type="match status" value="1"/>
</dbReference>
<feature type="binding site" evidence="16">
    <location>
        <position position="393"/>
    </location>
    <ligand>
        <name>ATP</name>
        <dbReference type="ChEBI" id="CHEBI:30616"/>
    </ligand>
</feature>
<sequence length="733" mass="77285">MAIRYPESEPAVRTVKHKLDGGTAATTAVHHGGHQPLSAKEVRKLSMFSSALVKPAIVDSFRKLSPRAQAKNPVMFVVYVGSILTTILWIMALRGQAEAPAGFILAVSVWLWFTVLFANFAEALAEGRSKQQAASLRGIKTTVQAKVLSDARRRDRVEARAATALRRDDIVLIEAGDMVPGDGEVIEGVASVDESAITGESAPVIRESGGDFSSVTGGTRVLSDWIVVRITANPGESFLDRMISMVEGAKRQKTPNELALTILLVSLTIILMLATVTLLPYSLFSVEAMKAGSPITITVLVALLVCLIPTTIGGLLSAIGVAGMSRMMQANVIATSGRAVEAAGDVDVLLLDKTGTITHGNRQASRFIPAPGVSAKALAEAAWLSSLADETPEGRSIVTLARNLGEASIDEAALAKTQPVYVAFSAQTRMSGINVGHNGEARQIRKGAADAIRTHVTLLAGKFPEAVSTAVDDVARAGGTPLVVSDNDRVLGVVELKDIVKAGIRERFAELRQMGIKTVMITGDNRLTAASIAAEAGVDDFIAEATPETKLALIREQQAQGRLVAMTGDGTNDAPALAQADVAVAMNSGTQAAKEAGNMVDLDSSPTKLIQIVEIGKQMLMTRGSLTTFSIANDVAKYFAIIPAAFATTYPQLAALNVMHLATPASAVMSAVIFNALIIVFLIPLALKGVKYRALGAATLLRRNLLIYGLGGLLLPFPGIKIIDMFLAAMGWV</sequence>
<keyword evidence="12 16" id="KW-1278">Translocase</keyword>
<name>A0A192A1K4_9RALS</name>
<dbReference type="HAMAP" id="MF_00285">
    <property type="entry name" value="KdpB"/>
    <property type="match status" value="1"/>
</dbReference>
<evidence type="ECO:0000256" key="10">
    <source>
        <dbReference type="ARBA" id="ARBA00022842"/>
    </source>
</evidence>
<keyword evidence="5 16" id="KW-0597">Phosphoprotein</keyword>
<evidence type="ECO:0000313" key="20">
    <source>
        <dbReference type="Proteomes" id="UP000078572"/>
    </source>
</evidence>
<dbReference type="Pfam" id="PF00702">
    <property type="entry name" value="Hydrolase"/>
    <property type="match status" value="1"/>
</dbReference>
<comment type="catalytic activity">
    <reaction evidence="16">
        <text>K(+)(out) + ATP + H2O = K(+)(in) + ADP + phosphate + H(+)</text>
        <dbReference type="Rhea" id="RHEA:16777"/>
        <dbReference type="ChEBI" id="CHEBI:15377"/>
        <dbReference type="ChEBI" id="CHEBI:15378"/>
        <dbReference type="ChEBI" id="CHEBI:29103"/>
        <dbReference type="ChEBI" id="CHEBI:30616"/>
        <dbReference type="ChEBI" id="CHEBI:43474"/>
        <dbReference type="ChEBI" id="CHEBI:456216"/>
        <dbReference type="EC" id="7.2.2.6"/>
    </reaction>
</comment>
<dbReference type="GeneID" id="61527844"/>
<feature type="transmembrane region" description="Helical" evidence="16">
    <location>
        <begin position="707"/>
        <end position="732"/>
    </location>
</feature>
<feature type="transmembrane region" description="Helical" evidence="16">
    <location>
        <begin position="73"/>
        <end position="93"/>
    </location>
</feature>
<evidence type="ECO:0000256" key="15">
    <source>
        <dbReference type="ARBA" id="ARBA00023136"/>
    </source>
</evidence>
<proteinExistence type="inferred from homology"/>
<dbReference type="Gene3D" id="3.40.1110.10">
    <property type="entry name" value="Calcium-transporting ATPase, cytoplasmic domain N"/>
    <property type="match status" value="1"/>
</dbReference>
<feature type="binding site" evidence="16">
    <location>
        <position position="569"/>
    </location>
    <ligand>
        <name>Mg(2+)</name>
        <dbReference type="ChEBI" id="CHEBI:18420"/>
    </ligand>
</feature>
<feature type="binding site" evidence="16">
    <location>
        <position position="573"/>
    </location>
    <ligand>
        <name>Mg(2+)</name>
        <dbReference type="ChEBI" id="CHEBI:18420"/>
    </ligand>
</feature>
<evidence type="ECO:0000256" key="13">
    <source>
        <dbReference type="ARBA" id="ARBA00022989"/>
    </source>
</evidence>
<dbReference type="InterPro" id="IPR008250">
    <property type="entry name" value="ATPase_P-typ_transduc_dom_A_sf"/>
</dbReference>
<accession>A0A192A1K4</accession>
<reference evidence="18" key="2">
    <citation type="submission" date="2016-06" db="EMBL/GenBank/DDBJ databases">
        <authorList>
            <person name="Kjaerup R.B."/>
            <person name="Dalgaard T.S."/>
            <person name="Juul-Madsen H.R."/>
        </authorList>
    </citation>
    <scope>NUCLEOTIDE SEQUENCE [LARGE SCALE GENOMIC DNA]</scope>
    <source>
        <strain evidence="18">ATCC 49129</strain>
    </source>
</reference>
<feature type="binding site" evidence="16">
    <location>
        <position position="389"/>
    </location>
    <ligand>
        <name>ATP</name>
        <dbReference type="ChEBI" id="CHEBI:30616"/>
    </ligand>
</feature>
<feature type="transmembrane region" description="Helical" evidence="16">
    <location>
        <begin position="295"/>
        <end position="319"/>
    </location>
</feature>
<dbReference type="PROSITE" id="PS00154">
    <property type="entry name" value="ATPASE_E1_E2"/>
    <property type="match status" value="1"/>
</dbReference>
<dbReference type="Proteomes" id="UP000078572">
    <property type="component" value="Chromosome 1"/>
</dbReference>
<dbReference type="Proteomes" id="UP000575469">
    <property type="component" value="Unassembled WGS sequence"/>
</dbReference>
<feature type="transmembrane region" description="Helical" evidence="16">
    <location>
        <begin position="99"/>
        <end position="121"/>
    </location>
</feature>
<keyword evidence="15 16" id="KW-0472">Membrane</keyword>
<dbReference type="Pfam" id="PF00122">
    <property type="entry name" value="E1-E2_ATPase"/>
    <property type="match status" value="1"/>
</dbReference>
<protein>
    <recommendedName>
        <fullName evidence="16">Potassium-transporting ATPase ATP-binding subunit</fullName>
        <ecNumber evidence="16">7.2.2.6</ecNumber>
    </recommendedName>
    <alternativeName>
        <fullName evidence="16">ATP phosphohydrolase [potassium-transporting] B chain</fullName>
    </alternativeName>
    <alternativeName>
        <fullName evidence="16">Potassium-binding and translocating subunit B</fullName>
    </alternativeName>
    <alternativeName>
        <fullName evidence="16">Potassium-translocating ATPase B chain</fullName>
    </alternativeName>
</protein>
<comment type="subunit">
    <text evidence="16">The system is composed of three essential subunits: KdpA, KdpB and KdpC.</text>
</comment>
<evidence type="ECO:0000256" key="16">
    <source>
        <dbReference type="HAMAP-Rule" id="MF_00285"/>
    </source>
</evidence>
<keyword evidence="7 16" id="KW-0479">Metal-binding</keyword>
<dbReference type="InterPro" id="IPR023298">
    <property type="entry name" value="ATPase_P-typ_TM_dom_sf"/>
</dbReference>
<feature type="transmembrane region" description="Helical" evidence="16">
    <location>
        <begin position="667"/>
        <end position="687"/>
    </location>
</feature>
<evidence type="ECO:0000313" key="19">
    <source>
        <dbReference type="EMBL" id="NMV41508.1"/>
    </source>
</evidence>
<keyword evidence="6 16" id="KW-0812">Transmembrane</keyword>
<dbReference type="AlphaFoldDB" id="A0A192A1K4"/>
<dbReference type="EC" id="7.2.2.6" evidence="16"/>
<dbReference type="GO" id="GO:0000287">
    <property type="term" value="F:magnesium ion binding"/>
    <property type="evidence" value="ECO:0007669"/>
    <property type="project" value="UniProtKB-UniRule"/>
</dbReference>
<dbReference type="GO" id="GO:0005886">
    <property type="term" value="C:plasma membrane"/>
    <property type="evidence" value="ECO:0007669"/>
    <property type="project" value="UniProtKB-SubCell"/>
</dbReference>
<dbReference type="PANTHER" id="PTHR43743:SF1">
    <property type="entry name" value="POTASSIUM-TRANSPORTING ATPASE ATP-BINDING SUBUNIT"/>
    <property type="match status" value="1"/>
</dbReference>
<dbReference type="SFLD" id="SFLDS00003">
    <property type="entry name" value="Haloacid_Dehalogenase"/>
    <property type="match status" value="1"/>
</dbReference>
<evidence type="ECO:0000259" key="17">
    <source>
        <dbReference type="Pfam" id="PF00122"/>
    </source>
</evidence>
<reference evidence="19 21" key="3">
    <citation type="submission" date="2020-04" db="EMBL/GenBank/DDBJ databases">
        <title>Ralstonia insidiosa genome sequencing and assembly.</title>
        <authorList>
            <person name="Martins R.C.R."/>
            <person name="Perdigao-Neto L.V."/>
            <person name="Levin A.S.S."/>
            <person name="Costa S.F."/>
        </authorList>
    </citation>
    <scope>NUCLEOTIDE SEQUENCE [LARGE SCALE GENOMIC DNA]</scope>
    <source>
        <strain evidence="19 21">5047</strain>
    </source>
</reference>
<feature type="transmembrane region" description="Helical" evidence="16">
    <location>
        <begin position="258"/>
        <end position="283"/>
    </location>
</feature>
<dbReference type="Gene3D" id="2.70.150.10">
    <property type="entry name" value="Calcium-transporting ATPase, cytoplasmic transduction domain A"/>
    <property type="match status" value="1"/>
</dbReference>
<feature type="transmembrane region" description="Helical" evidence="16">
    <location>
        <begin position="626"/>
        <end position="647"/>
    </location>
</feature>
<evidence type="ECO:0000313" key="18">
    <source>
        <dbReference type="EMBL" id="ANJ74156.1"/>
    </source>
</evidence>
<dbReference type="InterPro" id="IPR001757">
    <property type="entry name" value="P_typ_ATPase"/>
</dbReference>
<evidence type="ECO:0000256" key="6">
    <source>
        <dbReference type="ARBA" id="ARBA00022692"/>
    </source>
</evidence>
<dbReference type="PRINTS" id="PR00119">
    <property type="entry name" value="CATATPASE"/>
</dbReference>
<dbReference type="SFLD" id="SFLDF00027">
    <property type="entry name" value="p-type_atpase"/>
    <property type="match status" value="1"/>
</dbReference>
<evidence type="ECO:0000256" key="4">
    <source>
        <dbReference type="ARBA" id="ARBA00022538"/>
    </source>
</evidence>
<evidence type="ECO:0000256" key="11">
    <source>
        <dbReference type="ARBA" id="ARBA00022958"/>
    </source>
</evidence>
<dbReference type="EMBL" id="CP016022">
    <property type="protein sequence ID" value="ANJ74156.1"/>
    <property type="molecule type" value="Genomic_DNA"/>
</dbReference>
<evidence type="ECO:0000256" key="5">
    <source>
        <dbReference type="ARBA" id="ARBA00022553"/>
    </source>
</evidence>
<keyword evidence="20" id="KW-1185">Reference proteome</keyword>
<dbReference type="Gene3D" id="3.40.50.1000">
    <property type="entry name" value="HAD superfamily/HAD-like"/>
    <property type="match status" value="1"/>
</dbReference>
<dbReference type="GO" id="GO:0008556">
    <property type="term" value="F:P-type potassium transmembrane transporter activity"/>
    <property type="evidence" value="ECO:0007669"/>
    <property type="project" value="UniProtKB-UniRule"/>
</dbReference>
<feature type="active site" description="4-aspartylphosphate intermediate" evidence="16">
    <location>
        <position position="352"/>
    </location>
</feature>
<gene>
    <name evidence="16 19" type="primary">kdpB</name>
    <name evidence="18" type="ORF">A9Y76_17615</name>
    <name evidence="19" type="ORF">HGR00_26670</name>
</gene>
<evidence type="ECO:0000256" key="3">
    <source>
        <dbReference type="ARBA" id="ARBA00022475"/>
    </source>
</evidence>
<dbReference type="InterPro" id="IPR023214">
    <property type="entry name" value="HAD_sf"/>
</dbReference>
<keyword evidence="10 16" id="KW-0460">Magnesium</keyword>
<keyword evidence="3 16" id="KW-1003">Cell membrane</keyword>
<evidence type="ECO:0000313" key="21">
    <source>
        <dbReference type="Proteomes" id="UP000575469"/>
    </source>
</evidence>
<dbReference type="InterPro" id="IPR018303">
    <property type="entry name" value="ATPase_P-typ_P_site"/>
</dbReference>
<dbReference type="GO" id="GO:0005524">
    <property type="term" value="F:ATP binding"/>
    <property type="evidence" value="ECO:0007669"/>
    <property type="project" value="UniProtKB-UniRule"/>
</dbReference>
<dbReference type="SUPFAM" id="SSF56784">
    <property type="entry name" value="HAD-like"/>
    <property type="match status" value="1"/>
</dbReference>
<dbReference type="FunFam" id="3.40.1110.10:FF:000007">
    <property type="entry name" value="Potassium-transporting ATPase ATP-binding subunit"/>
    <property type="match status" value="1"/>
</dbReference>
<keyword evidence="8 16" id="KW-0547">Nucleotide-binding</keyword>
<dbReference type="FunFam" id="2.70.150.10:FF:000010">
    <property type="entry name" value="Potassium-transporting ATPase ATP-binding subunit"/>
    <property type="match status" value="1"/>
</dbReference>
<keyword evidence="2 16" id="KW-0813">Transport</keyword>
<dbReference type="EMBL" id="JABBZM010000034">
    <property type="protein sequence ID" value="NMV41508.1"/>
    <property type="molecule type" value="Genomic_DNA"/>
</dbReference>
<comment type="similarity">
    <text evidence="16">Belongs to the cation transport ATPase (P-type) (TC 3.A.3) family. Type IA subfamily.</text>
</comment>
<dbReference type="SUPFAM" id="SSF81665">
    <property type="entry name" value="Calcium ATPase, transmembrane domain M"/>
    <property type="match status" value="1"/>
</dbReference>
<evidence type="ECO:0000256" key="1">
    <source>
        <dbReference type="ARBA" id="ARBA00004651"/>
    </source>
</evidence>
<dbReference type="RefSeq" id="WP_021197071.1">
    <property type="nucleotide sequence ID" value="NZ_CP016022.1"/>
</dbReference>
<evidence type="ECO:0000256" key="8">
    <source>
        <dbReference type="ARBA" id="ARBA00022741"/>
    </source>
</evidence>
<dbReference type="NCBIfam" id="TIGR01494">
    <property type="entry name" value="ATPase_P-type"/>
    <property type="match status" value="2"/>
</dbReference>
<dbReference type="InterPro" id="IPR059000">
    <property type="entry name" value="ATPase_P-type_domA"/>
</dbReference>
<dbReference type="PANTHER" id="PTHR43743">
    <property type="entry name" value="POTASSIUM-TRANSPORTING ATPASE ATP-BINDING SUBUNIT"/>
    <property type="match status" value="1"/>
</dbReference>
<dbReference type="InterPro" id="IPR044492">
    <property type="entry name" value="P_typ_ATPase_HD_dom"/>
</dbReference>
<evidence type="ECO:0000256" key="2">
    <source>
        <dbReference type="ARBA" id="ARBA00022448"/>
    </source>
</evidence>
<comment type="subcellular location">
    <subcellularLocation>
        <location evidence="1 16">Cell membrane</location>
        <topology evidence="1 16">Multi-pass membrane protein</topology>
    </subcellularLocation>
</comment>
<reference evidence="20" key="1">
    <citation type="submission" date="2016-06" db="EMBL/GenBank/DDBJ databases">
        <authorList>
            <person name="Xu Y."/>
            <person name="Nagy A."/>
            <person name="Yan X."/>
            <person name="Kim S.W."/>
            <person name="Haley B."/>
            <person name="Liu N.T."/>
            <person name="Nou X."/>
        </authorList>
    </citation>
    <scope>NUCLEOTIDE SEQUENCE [LARGE SCALE GENOMIC DNA]</scope>
    <source>
        <strain evidence="20">ATCC 49129</strain>
    </source>
</reference>
<dbReference type="CDD" id="cd02078">
    <property type="entry name" value="P-type_ATPase_K"/>
    <property type="match status" value="1"/>
</dbReference>
<feature type="binding site" evidence="16">
    <location>
        <begin position="424"/>
        <end position="431"/>
    </location>
    <ligand>
        <name>ATP</name>
        <dbReference type="ChEBI" id="CHEBI:30616"/>
    </ligand>
</feature>